<dbReference type="InterPro" id="IPR022212">
    <property type="entry name" value="DUF3741"/>
</dbReference>
<evidence type="ECO:0000256" key="1">
    <source>
        <dbReference type="SAM" id="MobiDB-lite"/>
    </source>
</evidence>
<dbReference type="Pfam" id="PF12552">
    <property type="entry name" value="DUF3741"/>
    <property type="match status" value="1"/>
</dbReference>
<dbReference type="PANTHER" id="PTHR46634:SF3">
    <property type="entry name" value="M REDUCTASE II SUBUNIT GAMMA, PUTATIVE (DUF3741)-RELATED"/>
    <property type="match status" value="1"/>
</dbReference>
<evidence type="ECO:0000313" key="4">
    <source>
        <dbReference type="EMBL" id="KAF7804573.1"/>
    </source>
</evidence>
<dbReference type="PANTHER" id="PTHR46634">
    <property type="entry name" value="M REDUCTASE II SUBUNIT GAMMA, PUTATIVE (DUF3741)-RELATED"/>
    <property type="match status" value="1"/>
</dbReference>
<feature type="compositionally biased region" description="Basic and acidic residues" evidence="1">
    <location>
        <begin position="39"/>
        <end position="48"/>
    </location>
</feature>
<comment type="caution">
    <text evidence="4">The sequence shown here is derived from an EMBL/GenBank/DDBJ whole genome shotgun (WGS) entry which is preliminary data.</text>
</comment>
<keyword evidence="5" id="KW-1185">Reference proteome</keyword>
<accession>A0A834W060</accession>
<evidence type="ECO:0000259" key="3">
    <source>
        <dbReference type="Pfam" id="PF14309"/>
    </source>
</evidence>
<dbReference type="OrthoDB" id="1932693at2759"/>
<gene>
    <name evidence="4" type="ORF">G2W53_043684</name>
</gene>
<dbReference type="Pfam" id="PF14309">
    <property type="entry name" value="DUF4378"/>
    <property type="match status" value="1"/>
</dbReference>
<dbReference type="Proteomes" id="UP000634136">
    <property type="component" value="Unassembled WGS sequence"/>
</dbReference>
<feature type="compositionally biased region" description="Polar residues" evidence="1">
    <location>
        <begin position="685"/>
        <end position="694"/>
    </location>
</feature>
<dbReference type="EMBL" id="JAAIUW010000013">
    <property type="protein sequence ID" value="KAF7804573.1"/>
    <property type="molecule type" value="Genomic_DNA"/>
</dbReference>
<reference evidence="4" key="1">
    <citation type="submission" date="2020-09" db="EMBL/GenBank/DDBJ databases">
        <title>Genome-Enabled Discovery of Anthraquinone Biosynthesis in Senna tora.</title>
        <authorList>
            <person name="Kang S.-H."/>
            <person name="Pandey R.P."/>
            <person name="Lee C.-M."/>
            <person name="Sim J.-S."/>
            <person name="Jeong J.-T."/>
            <person name="Choi B.-S."/>
            <person name="Jung M."/>
            <person name="Ginzburg D."/>
            <person name="Zhao K."/>
            <person name="Won S.Y."/>
            <person name="Oh T.-J."/>
            <person name="Yu Y."/>
            <person name="Kim N.-H."/>
            <person name="Lee O.R."/>
            <person name="Lee T.-H."/>
            <person name="Bashyal P."/>
            <person name="Kim T.-S."/>
            <person name="Lee W.-H."/>
            <person name="Kawkins C."/>
            <person name="Kim C.-K."/>
            <person name="Kim J.S."/>
            <person name="Ahn B.O."/>
            <person name="Rhee S.Y."/>
            <person name="Sohng J.K."/>
        </authorList>
    </citation>
    <scope>NUCLEOTIDE SEQUENCE</scope>
    <source>
        <tissue evidence="4">Leaf</tissue>
    </source>
</reference>
<feature type="region of interest" description="Disordered" evidence="1">
    <location>
        <begin position="595"/>
        <end position="632"/>
    </location>
</feature>
<name>A0A834W060_9FABA</name>
<evidence type="ECO:0008006" key="6">
    <source>
        <dbReference type="Google" id="ProtNLM"/>
    </source>
</evidence>
<feature type="compositionally biased region" description="Basic and acidic residues" evidence="1">
    <location>
        <begin position="599"/>
        <end position="611"/>
    </location>
</feature>
<organism evidence="4 5">
    <name type="scientific">Senna tora</name>
    <dbReference type="NCBI Taxonomy" id="362788"/>
    <lineage>
        <taxon>Eukaryota</taxon>
        <taxon>Viridiplantae</taxon>
        <taxon>Streptophyta</taxon>
        <taxon>Embryophyta</taxon>
        <taxon>Tracheophyta</taxon>
        <taxon>Spermatophyta</taxon>
        <taxon>Magnoliopsida</taxon>
        <taxon>eudicotyledons</taxon>
        <taxon>Gunneridae</taxon>
        <taxon>Pentapetalae</taxon>
        <taxon>rosids</taxon>
        <taxon>fabids</taxon>
        <taxon>Fabales</taxon>
        <taxon>Fabaceae</taxon>
        <taxon>Caesalpinioideae</taxon>
        <taxon>Cassia clade</taxon>
        <taxon>Senna</taxon>
    </lineage>
</organism>
<protein>
    <recommendedName>
        <fullName evidence="6">DUF4378 domain-containing protein</fullName>
    </recommendedName>
</protein>
<feature type="compositionally biased region" description="Polar residues" evidence="1">
    <location>
        <begin position="49"/>
        <end position="60"/>
    </location>
</feature>
<feature type="domain" description="DUF3741" evidence="2">
    <location>
        <begin position="207"/>
        <end position="250"/>
    </location>
</feature>
<sequence length="954" mass="106509">MNGGQNKMIHEIEKPFPGCLGRMVNLFDLSAGATGNRLLTDKPHRDASLSRSQSDVTRITSPPLGDHIEDKLIISDLTRTSSKKKINGTPIKMLIDQELSKDVDSKRSPSNVVAKLMGLETLPHEDPNLAVQRSQRKDYSQHMCGHSEKPFKHWQLEDSFMDKEMLHEVHQSTQQVGYKDIYEIWRQSRRTSHVREKTPERGRQTEDQKIMEAKHLSTDEKVCQSKEFEDALEVLSSNKDLLLKFLASQNLHELQSTPPHETKRITVLKPSKMVDNDKSPFEKNDKQIKKPANVGKAAGWDKKNLGYSLASQKVDDYPVQPTRIVVLKPSAGKTHEIKAAVSPTSSSSQNLQSGTFYQEPENDVLESRKAAKEITQQMQENSRGLERDETLYSSVFSNGYTGDESSFNKSDNEYAVGNFSDLEFMSPSPRHSWDYINRSGSPYSSSSFSRASCSPESSVCREAKKRLSERWAMMASNMEIQEQRHERRSSTLGEMLALSDMKKSVISEAEISIKDQEQGESVSCSSNFKEHVAGSSKNLSRSKSVPVSSTLYETGFNAEVCNSEVGKASGSKELTKSKSMKSSFKGKVTSLFFSRNRRSSKEKSSLSDSKNESQSTVAETSNSPGISGDDMLQSFNSGGFGGSFLHSLHESSSKPLSDSVSKGQHGLISLEPGPTVSKPMVLGISNENQDQPSPISVLEPPFEDDNAAQESFDCMKAGRLGKLVPLKSNLIDKSPPIESIARTLSWDDSCAELASPYPLKPLMTSLDTKVEEQDCLVFVQKLLSAAGLHDQVLSDSFYSRWHSLESPLDPSLRDKYAILNDKEPLHEAKRRQRRSNQKLIFDCVNTTLMEITGYGSEKYLRGSACRHPEGASPLLGDLILSQMKELISNEMRFLWGDCGDSNSMMVEMFIRKEVVGKGWFELMGLEMDNFGWEIEGKLLEELVEEAVVELTGRL</sequence>
<dbReference type="AlphaFoldDB" id="A0A834W060"/>
<dbReference type="InterPro" id="IPR025486">
    <property type="entry name" value="DUF4378"/>
</dbReference>
<proteinExistence type="predicted"/>
<feature type="compositionally biased region" description="Polar residues" evidence="1">
    <location>
        <begin position="616"/>
        <end position="625"/>
    </location>
</feature>
<feature type="region of interest" description="Disordered" evidence="1">
    <location>
        <begin position="651"/>
        <end position="696"/>
    </location>
</feature>
<evidence type="ECO:0000313" key="5">
    <source>
        <dbReference type="Proteomes" id="UP000634136"/>
    </source>
</evidence>
<feature type="domain" description="DUF4378" evidence="3">
    <location>
        <begin position="776"/>
        <end position="945"/>
    </location>
</feature>
<evidence type="ECO:0000259" key="2">
    <source>
        <dbReference type="Pfam" id="PF12552"/>
    </source>
</evidence>
<feature type="region of interest" description="Disordered" evidence="1">
    <location>
        <begin position="37"/>
        <end position="62"/>
    </location>
</feature>